<feature type="binding site" evidence="5">
    <location>
        <position position="216"/>
    </location>
    <ligand>
        <name>Ca(2+)</name>
        <dbReference type="ChEBI" id="CHEBI:29108"/>
    </ligand>
</feature>
<dbReference type="InterPro" id="IPR000734">
    <property type="entry name" value="TAG_lipase"/>
</dbReference>
<dbReference type="FunFam" id="3.40.50.1820:FF:000033">
    <property type="entry name" value="Pancreatic triacylglycerol lipase"/>
    <property type="match status" value="1"/>
</dbReference>
<dbReference type="OrthoDB" id="199913at2759"/>
<feature type="active site" description="Nucleophile" evidence="4">
    <location>
        <position position="170"/>
    </location>
</feature>
<feature type="binding site" evidence="5">
    <location>
        <position position="211"/>
    </location>
    <ligand>
        <name>Ca(2+)</name>
        <dbReference type="ChEBI" id="CHEBI:29108"/>
    </ligand>
</feature>
<evidence type="ECO:0000313" key="10">
    <source>
        <dbReference type="Proteomes" id="UP000838412"/>
    </source>
</evidence>
<dbReference type="SUPFAM" id="SSF49723">
    <property type="entry name" value="Lipase/lipooxygenase domain (PLAT/LH2 domain)"/>
    <property type="match status" value="1"/>
</dbReference>
<proteinExistence type="inferred from homology"/>
<dbReference type="CDD" id="cd00707">
    <property type="entry name" value="Pancreat_lipase_like"/>
    <property type="match status" value="1"/>
</dbReference>
<organism evidence="9 10">
    <name type="scientific">Branchiostoma lanceolatum</name>
    <name type="common">Common lancelet</name>
    <name type="synonym">Amphioxus lanceolatum</name>
    <dbReference type="NCBI Taxonomy" id="7740"/>
    <lineage>
        <taxon>Eukaryota</taxon>
        <taxon>Metazoa</taxon>
        <taxon>Chordata</taxon>
        <taxon>Cephalochordata</taxon>
        <taxon>Leptocardii</taxon>
        <taxon>Amphioxiformes</taxon>
        <taxon>Branchiostomatidae</taxon>
        <taxon>Branchiostoma</taxon>
    </lineage>
</organism>
<reference evidence="9" key="1">
    <citation type="submission" date="2022-01" db="EMBL/GenBank/DDBJ databases">
        <authorList>
            <person name="Braso-Vives M."/>
        </authorList>
    </citation>
    <scope>NUCLEOTIDE SEQUENCE</scope>
</reference>
<dbReference type="Pfam" id="PF00151">
    <property type="entry name" value="Lipase"/>
    <property type="match status" value="1"/>
</dbReference>
<dbReference type="InterPro" id="IPR029058">
    <property type="entry name" value="AB_hydrolase_fold"/>
</dbReference>
<dbReference type="PANTHER" id="PTHR11610:SF173">
    <property type="entry name" value="LIPASE DOMAIN-CONTAINING PROTEIN-RELATED"/>
    <property type="match status" value="1"/>
</dbReference>
<dbReference type="SUPFAM" id="SSF53474">
    <property type="entry name" value="alpha/beta-Hydrolases"/>
    <property type="match status" value="1"/>
</dbReference>
<dbReference type="GO" id="GO:0046872">
    <property type="term" value="F:metal ion binding"/>
    <property type="evidence" value="ECO:0007669"/>
    <property type="project" value="UniProtKB-KW"/>
</dbReference>
<evidence type="ECO:0000256" key="5">
    <source>
        <dbReference type="PIRSR" id="PIRSR000865-2"/>
    </source>
</evidence>
<keyword evidence="10" id="KW-1185">Reference proteome</keyword>
<dbReference type="AlphaFoldDB" id="A0A8K0F232"/>
<dbReference type="InterPro" id="IPR033906">
    <property type="entry name" value="Lipase_N"/>
</dbReference>
<keyword evidence="3" id="KW-0964">Secreted</keyword>
<dbReference type="PANTHER" id="PTHR11610">
    <property type="entry name" value="LIPASE"/>
    <property type="match status" value="1"/>
</dbReference>
<evidence type="ECO:0000256" key="4">
    <source>
        <dbReference type="PIRSR" id="PIRSR000865-1"/>
    </source>
</evidence>
<dbReference type="EMBL" id="OV696693">
    <property type="protein sequence ID" value="CAH1271912.1"/>
    <property type="molecule type" value="Genomic_DNA"/>
</dbReference>
<dbReference type="InterPro" id="IPR016272">
    <property type="entry name" value="Lipase_LIPH"/>
</dbReference>
<keyword evidence="7" id="KW-0732">Signal</keyword>
<evidence type="ECO:0000256" key="6">
    <source>
        <dbReference type="RuleBase" id="RU004262"/>
    </source>
</evidence>
<dbReference type="PIRSF" id="PIRSF000865">
    <property type="entry name" value="Lipoprotein_lipase_LIPH"/>
    <property type="match status" value="1"/>
</dbReference>
<gene>
    <name evidence="9" type="primary">PNLIP</name>
    <name evidence="9" type="ORF">BLAG_LOCUS23740</name>
</gene>
<feature type="chain" id="PRO_5035470738" evidence="7">
    <location>
        <begin position="23"/>
        <end position="487"/>
    </location>
</feature>
<name>A0A8K0F232_BRALA</name>
<comment type="similarity">
    <text evidence="2 6">Belongs to the AB hydrolase superfamily. Lipase family.</text>
</comment>
<feature type="domain" description="Lipase" evidence="8">
    <location>
        <begin position="42"/>
        <end position="354"/>
    </location>
</feature>
<dbReference type="GO" id="GO:0016042">
    <property type="term" value="P:lipid catabolic process"/>
    <property type="evidence" value="ECO:0007669"/>
    <property type="project" value="TreeGrafter"/>
</dbReference>
<evidence type="ECO:0000256" key="3">
    <source>
        <dbReference type="ARBA" id="ARBA00022525"/>
    </source>
</evidence>
<keyword evidence="5" id="KW-0106">Calcium</keyword>
<dbReference type="Proteomes" id="UP000838412">
    <property type="component" value="Chromosome 8"/>
</dbReference>
<comment type="subcellular location">
    <subcellularLocation>
        <location evidence="1">Secreted</location>
    </subcellularLocation>
</comment>
<dbReference type="Gene3D" id="3.40.50.1820">
    <property type="entry name" value="alpha/beta hydrolase"/>
    <property type="match status" value="1"/>
</dbReference>
<dbReference type="Gene3D" id="2.60.60.20">
    <property type="entry name" value="PLAT/LH2 domain"/>
    <property type="match status" value="1"/>
</dbReference>
<dbReference type="InterPro" id="IPR036392">
    <property type="entry name" value="PLAT/LH2_dom_sf"/>
</dbReference>
<evidence type="ECO:0000256" key="1">
    <source>
        <dbReference type="ARBA" id="ARBA00004613"/>
    </source>
</evidence>
<evidence type="ECO:0000259" key="8">
    <source>
        <dbReference type="Pfam" id="PF00151"/>
    </source>
</evidence>
<protein>
    <submittedName>
        <fullName evidence="9">PNLIP protein</fullName>
    </submittedName>
</protein>
<feature type="signal peptide" evidence="7">
    <location>
        <begin position="1"/>
        <end position="22"/>
    </location>
</feature>
<evidence type="ECO:0000313" key="9">
    <source>
        <dbReference type="EMBL" id="CAH1271912.1"/>
    </source>
</evidence>
<dbReference type="PRINTS" id="PR00821">
    <property type="entry name" value="TAGLIPASE"/>
</dbReference>
<dbReference type="InterPro" id="IPR013818">
    <property type="entry name" value="Lipase"/>
</dbReference>
<dbReference type="GO" id="GO:0016298">
    <property type="term" value="F:lipase activity"/>
    <property type="evidence" value="ECO:0007669"/>
    <property type="project" value="InterPro"/>
</dbReference>
<feature type="active site" description="Charge relay system" evidence="4">
    <location>
        <position position="197"/>
    </location>
</feature>
<evidence type="ECO:0000256" key="7">
    <source>
        <dbReference type="SAM" id="SignalP"/>
    </source>
</evidence>
<evidence type="ECO:0000256" key="2">
    <source>
        <dbReference type="ARBA" id="ARBA00010701"/>
    </source>
</evidence>
<keyword evidence="5" id="KW-0479">Metal-binding</keyword>
<feature type="active site" description="Charge relay system" evidence="4">
    <location>
        <position position="282"/>
    </location>
</feature>
<sequence>MSQVVLFTWCALTVLSSSQARGETVCYPELDCFSTGGGFVDRLPAEPVTINTHFLLFTRNSLYGEQFLRHNAPAGLLDSHFNSSKDTKFLVHGYMDDRTEEWLVMTTDAILARDDVNVVIVDWGGGAMELDYSQVAANARVVGAELARFISFLKEEVDVSGRSIHIIGHSLGAHIAGYAGQRLATTGSKIGRITALDPAEPGFQGTPPHVRLDPSDAMFVDAIHTDGEGEMDLGFGMSQPVGHLDFYPNGGRDQPGCSDNLLNSIWDHGLFHGGKDFVTCNHKRAHRLFVESIRSTCPWRGYPCAGREEFQRGDCLTCGATGCYKMGYDAVEKTPPSGTELVKLYLTTEGQSPYCHRHEYRVEIILSNNGIRRRFINNLSIRLRGSRGVSPELKLISGSEPLSREGRYVRVVGTPQDPGFLHSVDLRWENDRMWYVPSSWWGMRTTATLQVDRVLVDTAGAQSVDRDEFCAYGRPLAANQIHTIHIC</sequence>
<feature type="binding site" evidence="5">
    <location>
        <position position="213"/>
    </location>
    <ligand>
        <name>Ca(2+)</name>
        <dbReference type="ChEBI" id="CHEBI:29108"/>
    </ligand>
</feature>
<accession>A0A8K0F232</accession>
<dbReference type="GO" id="GO:0052689">
    <property type="term" value="F:carboxylic ester hydrolase activity"/>
    <property type="evidence" value="ECO:0007669"/>
    <property type="project" value="InterPro"/>
</dbReference>
<dbReference type="GO" id="GO:0005615">
    <property type="term" value="C:extracellular space"/>
    <property type="evidence" value="ECO:0007669"/>
    <property type="project" value="TreeGrafter"/>
</dbReference>